<evidence type="ECO:0000256" key="5">
    <source>
        <dbReference type="ARBA" id="ARBA00023136"/>
    </source>
</evidence>
<comment type="subcellular location">
    <subcellularLocation>
        <location evidence="1">Cell membrane</location>
        <topology evidence="1">Multi-pass membrane protein</topology>
    </subcellularLocation>
</comment>
<dbReference type="GO" id="GO:0020037">
    <property type="term" value="F:heme binding"/>
    <property type="evidence" value="ECO:0007669"/>
    <property type="project" value="TreeGrafter"/>
</dbReference>
<dbReference type="Gene3D" id="1.20.950.20">
    <property type="entry name" value="Transmembrane di-heme cytochromes, Chain C"/>
    <property type="match status" value="1"/>
</dbReference>
<dbReference type="Proteomes" id="UP000199236">
    <property type="component" value="Unassembled WGS sequence"/>
</dbReference>
<evidence type="ECO:0000256" key="3">
    <source>
        <dbReference type="ARBA" id="ARBA00022692"/>
    </source>
</evidence>
<keyword evidence="9" id="KW-1185">Reference proteome</keyword>
<dbReference type="SUPFAM" id="SSF81342">
    <property type="entry name" value="Transmembrane di-heme cytochromes"/>
    <property type="match status" value="1"/>
</dbReference>
<feature type="domain" description="Cytochrome b561 bacterial/Ni-hydrogenase" evidence="7">
    <location>
        <begin position="17"/>
        <end position="192"/>
    </location>
</feature>
<sequence>MNEQPEQDPNLERIRLWDPAIRLFHWTLLICVVAAWGLGEFGPDIMTLHFYFGYAVAALLGFRLIWGLVGPKVVRFTHFIYSPKTTLSYASKIMERKPSYWRGHNPVGALAVFALMGILIAQVATGLMGDPDDYINVGPLASYVGYDTATLAIEIHETLAPILLLLVLVHVAAIGFYKVWKREDLIKPMITGWKWVKKAETD</sequence>
<gene>
    <name evidence="8" type="ORF">SAMN04488056_10536</name>
</gene>
<dbReference type="PANTHER" id="PTHR30485">
    <property type="entry name" value="NI/FE-HYDROGENASE 1 B-TYPE CYTOCHROME SUBUNIT"/>
    <property type="match status" value="1"/>
</dbReference>
<feature type="transmembrane region" description="Helical" evidence="6">
    <location>
        <begin position="159"/>
        <end position="180"/>
    </location>
</feature>
<dbReference type="OrthoDB" id="196472at2"/>
<dbReference type="RefSeq" id="WP_090072676.1">
    <property type="nucleotide sequence ID" value="NZ_FOVR01000005.1"/>
</dbReference>
<dbReference type="STRING" id="655353.SAMN04488056_10536"/>
<keyword evidence="3 6" id="KW-0812">Transmembrane</keyword>
<dbReference type="Pfam" id="PF01292">
    <property type="entry name" value="Ni_hydr_CYTB"/>
    <property type="match status" value="1"/>
</dbReference>
<evidence type="ECO:0000256" key="4">
    <source>
        <dbReference type="ARBA" id="ARBA00022989"/>
    </source>
</evidence>
<feature type="transmembrane region" description="Helical" evidence="6">
    <location>
        <begin position="107"/>
        <end position="128"/>
    </location>
</feature>
<dbReference type="AlphaFoldDB" id="A0A1I5GKZ4"/>
<organism evidence="8 9">
    <name type="scientific">Cohaesibacter marisflavi</name>
    <dbReference type="NCBI Taxonomy" id="655353"/>
    <lineage>
        <taxon>Bacteria</taxon>
        <taxon>Pseudomonadati</taxon>
        <taxon>Pseudomonadota</taxon>
        <taxon>Alphaproteobacteria</taxon>
        <taxon>Hyphomicrobiales</taxon>
        <taxon>Cohaesibacteraceae</taxon>
    </lineage>
</organism>
<evidence type="ECO:0000256" key="1">
    <source>
        <dbReference type="ARBA" id="ARBA00004651"/>
    </source>
</evidence>
<dbReference type="InterPro" id="IPR051542">
    <property type="entry name" value="Hydrogenase_cytochrome"/>
</dbReference>
<evidence type="ECO:0000256" key="2">
    <source>
        <dbReference type="ARBA" id="ARBA00022475"/>
    </source>
</evidence>
<keyword evidence="4 6" id="KW-1133">Transmembrane helix</keyword>
<dbReference type="InterPro" id="IPR016174">
    <property type="entry name" value="Di-haem_cyt_TM"/>
</dbReference>
<name>A0A1I5GKZ4_9HYPH</name>
<evidence type="ECO:0000256" key="6">
    <source>
        <dbReference type="SAM" id="Phobius"/>
    </source>
</evidence>
<dbReference type="GO" id="GO:0005886">
    <property type="term" value="C:plasma membrane"/>
    <property type="evidence" value="ECO:0007669"/>
    <property type="project" value="UniProtKB-SubCell"/>
</dbReference>
<feature type="transmembrane region" description="Helical" evidence="6">
    <location>
        <begin position="20"/>
        <end position="39"/>
    </location>
</feature>
<reference evidence="8 9" key="1">
    <citation type="submission" date="2016-10" db="EMBL/GenBank/DDBJ databases">
        <authorList>
            <person name="de Groot N.N."/>
        </authorList>
    </citation>
    <scope>NUCLEOTIDE SEQUENCE [LARGE SCALE GENOMIC DNA]</scope>
    <source>
        <strain evidence="8 9">CGMCC 1.9157</strain>
    </source>
</reference>
<proteinExistence type="predicted"/>
<dbReference type="PANTHER" id="PTHR30485:SF2">
    <property type="entry name" value="BLL0597 PROTEIN"/>
    <property type="match status" value="1"/>
</dbReference>
<protein>
    <submittedName>
        <fullName evidence="8">Cytochrome b</fullName>
    </submittedName>
</protein>
<accession>A0A1I5GKZ4</accession>
<dbReference type="InterPro" id="IPR011577">
    <property type="entry name" value="Cyt_b561_bac/Ni-Hgenase"/>
</dbReference>
<evidence type="ECO:0000313" key="8">
    <source>
        <dbReference type="EMBL" id="SFO36655.1"/>
    </source>
</evidence>
<feature type="transmembrane region" description="Helical" evidence="6">
    <location>
        <begin position="51"/>
        <end position="69"/>
    </location>
</feature>
<keyword evidence="2" id="KW-1003">Cell membrane</keyword>
<dbReference type="GO" id="GO:0022904">
    <property type="term" value="P:respiratory electron transport chain"/>
    <property type="evidence" value="ECO:0007669"/>
    <property type="project" value="InterPro"/>
</dbReference>
<keyword evidence="5 6" id="KW-0472">Membrane</keyword>
<dbReference type="EMBL" id="FOVR01000005">
    <property type="protein sequence ID" value="SFO36655.1"/>
    <property type="molecule type" value="Genomic_DNA"/>
</dbReference>
<dbReference type="GO" id="GO:0009055">
    <property type="term" value="F:electron transfer activity"/>
    <property type="evidence" value="ECO:0007669"/>
    <property type="project" value="InterPro"/>
</dbReference>
<evidence type="ECO:0000259" key="7">
    <source>
        <dbReference type="Pfam" id="PF01292"/>
    </source>
</evidence>
<evidence type="ECO:0000313" key="9">
    <source>
        <dbReference type="Proteomes" id="UP000199236"/>
    </source>
</evidence>